<dbReference type="Proteomes" id="UP000029224">
    <property type="component" value="Unassembled WGS sequence"/>
</dbReference>
<keyword evidence="2" id="KW-1185">Reference proteome</keyword>
<sequence length="57" mass="6430">MLVRNRAVDPITADLPLATSISEEEKSEFYARISDFDRRVANRSMANQEPSSKDSDV</sequence>
<name>A0A090SX21_9VIBR</name>
<organism evidence="1 2">
    <name type="scientific">Vibrio maritimus</name>
    <dbReference type="NCBI Taxonomy" id="990268"/>
    <lineage>
        <taxon>Bacteria</taxon>
        <taxon>Pseudomonadati</taxon>
        <taxon>Pseudomonadota</taxon>
        <taxon>Gammaproteobacteria</taxon>
        <taxon>Vibrionales</taxon>
        <taxon>Vibrionaceae</taxon>
        <taxon>Vibrio</taxon>
    </lineage>
</organism>
<gene>
    <name evidence="1" type="ORF">JCM19240_5682</name>
</gene>
<reference evidence="1 2" key="1">
    <citation type="submission" date="2014-09" db="EMBL/GenBank/DDBJ databases">
        <title>Vibrio maritimus JCM 19240. (C210) whole genome shotgun sequence.</title>
        <authorList>
            <person name="Sawabe T."/>
            <person name="Meirelles P."/>
            <person name="Nakanishi M."/>
            <person name="Sayaka M."/>
            <person name="Hattori M."/>
            <person name="Ohkuma M."/>
        </authorList>
    </citation>
    <scope>NUCLEOTIDE SEQUENCE [LARGE SCALE GENOMIC DNA]</scope>
    <source>
        <strain evidence="1 2">JCM 19240</strain>
    </source>
</reference>
<dbReference type="EMBL" id="BBMT01000001">
    <property type="protein sequence ID" value="GAL32251.1"/>
    <property type="molecule type" value="Genomic_DNA"/>
</dbReference>
<evidence type="ECO:0000313" key="2">
    <source>
        <dbReference type="Proteomes" id="UP000029224"/>
    </source>
</evidence>
<evidence type="ECO:0000313" key="1">
    <source>
        <dbReference type="EMBL" id="GAL32251.1"/>
    </source>
</evidence>
<comment type="caution">
    <text evidence="1">The sequence shown here is derived from an EMBL/GenBank/DDBJ whole genome shotgun (WGS) entry which is preliminary data.</text>
</comment>
<dbReference type="AlphaFoldDB" id="A0A090SX21"/>
<protein>
    <submittedName>
        <fullName evidence="1">Uncharacterized protein</fullName>
    </submittedName>
</protein>
<accession>A0A090SX21</accession>
<proteinExistence type="predicted"/>
<reference evidence="1 2" key="2">
    <citation type="submission" date="2014-09" db="EMBL/GenBank/DDBJ databases">
        <authorList>
            <consortium name="NBRP consortium"/>
            <person name="Sawabe T."/>
            <person name="Meirelles P."/>
            <person name="Nakanishi M."/>
            <person name="Sayaka M."/>
            <person name="Hattori M."/>
            <person name="Ohkuma M."/>
        </authorList>
    </citation>
    <scope>NUCLEOTIDE SEQUENCE [LARGE SCALE GENOMIC DNA]</scope>
    <source>
        <strain evidence="1 2">JCM 19240</strain>
    </source>
</reference>